<organism evidence="1 2">
    <name type="scientific">Burkholderia thailandensis</name>
    <dbReference type="NCBI Taxonomy" id="57975"/>
    <lineage>
        <taxon>Bacteria</taxon>
        <taxon>Pseudomonadati</taxon>
        <taxon>Pseudomonadota</taxon>
        <taxon>Betaproteobacteria</taxon>
        <taxon>Burkholderiales</taxon>
        <taxon>Burkholderiaceae</taxon>
        <taxon>Burkholderia</taxon>
        <taxon>pseudomallei group</taxon>
    </lineage>
</organism>
<accession>A0AAW9D2Y3</accession>
<dbReference type="Proteomes" id="UP001272137">
    <property type="component" value="Unassembled WGS sequence"/>
</dbReference>
<evidence type="ECO:0000313" key="1">
    <source>
        <dbReference type="EMBL" id="MDW9254846.1"/>
    </source>
</evidence>
<protein>
    <submittedName>
        <fullName evidence="1">Uncharacterized protein</fullName>
    </submittedName>
</protein>
<reference evidence="1" key="1">
    <citation type="submission" date="2018-08" db="EMBL/GenBank/DDBJ databases">
        <title>Identification of Burkholderia cepacia strains that express a Burkholderia pseudomallei-like capsular polysaccharide.</title>
        <authorList>
            <person name="Burtnick M.N."/>
            <person name="Vongsouvath M."/>
            <person name="Newton P."/>
            <person name="Wuthiekanun V."/>
            <person name="Limmathurotsakul D."/>
            <person name="Brett P.J."/>
            <person name="Chantratita N."/>
            <person name="Dance D.A."/>
        </authorList>
    </citation>
    <scope>NUCLEOTIDE SEQUENCE</scope>
    <source>
        <strain evidence="1">SBXCC001</strain>
    </source>
</reference>
<evidence type="ECO:0000313" key="2">
    <source>
        <dbReference type="Proteomes" id="UP001272137"/>
    </source>
</evidence>
<dbReference type="AlphaFoldDB" id="A0AAW9D2Y3"/>
<sequence length="47" mass="5420">MRTARQATASSHANRAHVLLTLLFQCVRQHPSDKKYLVNPDEMRNIT</sequence>
<gene>
    <name evidence="1" type="ORF">C7S16_1674</name>
</gene>
<dbReference type="EMBL" id="QXCT01000002">
    <property type="protein sequence ID" value="MDW9254846.1"/>
    <property type="molecule type" value="Genomic_DNA"/>
</dbReference>
<name>A0AAW9D2Y3_BURTH</name>
<comment type="caution">
    <text evidence="1">The sequence shown here is derived from an EMBL/GenBank/DDBJ whole genome shotgun (WGS) entry which is preliminary data.</text>
</comment>
<proteinExistence type="predicted"/>